<feature type="region of interest" description="Disordered" evidence="1">
    <location>
        <begin position="313"/>
        <end position="352"/>
    </location>
</feature>
<feature type="transmembrane region" description="Helical" evidence="2">
    <location>
        <begin position="39"/>
        <end position="66"/>
    </location>
</feature>
<feature type="transmembrane region" description="Helical" evidence="2">
    <location>
        <begin position="82"/>
        <end position="100"/>
    </location>
</feature>
<gene>
    <name evidence="3" type="primary">KCH1_5</name>
    <name evidence="3" type="ORF">K7432_012461</name>
</gene>
<dbReference type="Pfam" id="PF16944">
    <property type="entry name" value="KCH"/>
    <property type="match status" value="1"/>
</dbReference>
<dbReference type="Proteomes" id="UP001479436">
    <property type="component" value="Unassembled WGS sequence"/>
</dbReference>
<keyword evidence="2" id="KW-0472">Membrane</keyword>
<keyword evidence="2" id="KW-1133">Transmembrane helix</keyword>
<keyword evidence="2" id="KW-0812">Transmembrane</keyword>
<feature type="compositionally biased region" description="Low complexity" evidence="1">
    <location>
        <begin position="420"/>
        <end position="434"/>
    </location>
</feature>
<evidence type="ECO:0000313" key="4">
    <source>
        <dbReference type="Proteomes" id="UP001479436"/>
    </source>
</evidence>
<organism evidence="3 4">
    <name type="scientific">Basidiobolus ranarum</name>
    <dbReference type="NCBI Taxonomy" id="34480"/>
    <lineage>
        <taxon>Eukaryota</taxon>
        <taxon>Fungi</taxon>
        <taxon>Fungi incertae sedis</taxon>
        <taxon>Zoopagomycota</taxon>
        <taxon>Entomophthoromycotina</taxon>
        <taxon>Basidiobolomycetes</taxon>
        <taxon>Basidiobolales</taxon>
        <taxon>Basidiobolaceae</taxon>
        <taxon>Basidiobolus</taxon>
    </lineage>
</organism>
<proteinExistence type="predicted"/>
<protein>
    <submittedName>
        <fullName evidence="3">Potassium transporter</fullName>
    </submittedName>
</protein>
<dbReference type="PANTHER" id="PTHR36424:SF1">
    <property type="entry name" value="LOW AFFINITY K(+) TRANSPORTER 1-RELATED"/>
    <property type="match status" value="1"/>
</dbReference>
<accession>A0ABR2WKU3</accession>
<feature type="transmembrane region" description="Helical" evidence="2">
    <location>
        <begin position="206"/>
        <end position="231"/>
    </location>
</feature>
<feature type="region of interest" description="Disordered" evidence="1">
    <location>
        <begin position="537"/>
        <end position="572"/>
    </location>
</feature>
<feature type="compositionally biased region" description="Basic and acidic residues" evidence="1">
    <location>
        <begin position="537"/>
        <end position="555"/>
    </location>
</feature>
<feature type="compositionally biased region" description="Polar residues" evidence="1">
    <location>
        <begin position="505"/>
        <end position="524"/>
    </location>
</feature>
<keyword evidence="4" id="KW-1185">Reference proteome</keyword>
<dbReference type="InterPro" id="IPR031606">
    <property type="entry name" value="Kch1/2"/>
</dbReference>
<evidence type="ECO:0000313" key="3">
    <source>
        <dbReference type="EMBL" id="KAK9762112.1"/>
    </source>
</evidence>
<reference evidence="3 4" key="1">
    <citation type="submission" date="2023-04" db="EMBL/GenBank/DDBJ databases">
        <title>Genome of Basidiobolus ranarum AG-B5.</title>
        <authorList>
            <person name="Stajich J.E."/>
            <person name="Carter-House D."/>
            <person name="Gryganskyi A."/>
        </authorList>
    </citation>
    <scope>NUCLEOTIDE SEQUENCE [LARGE SCALE GENOMIC DNA]</scope>
    <source>
        <strain evidence="3 4">AG-B5</strain>
    </source>
</reference>
<evidence type="ECO:0000256" key="2">
    <source>
        <dbReference type="SAM" id="Phobius"/>
    </source>
</evidence>
<dbReference type="PANTHER" id="PTHR36424">
    <property type="entry name" value="PHEROMONE-REGULATED MEMBRANE PROTEIN 6"/>
    <property type="match status" value="1"/>
</dbReference>
<feature type="compositionally biased region" description="Polar residues" evidence="1">
    <location>
        <begin position="558"/>
        <end position="572"/>
    </location>
</feature>
<feature type="region of interest" description="Disordered" evidence="1">
    <location>
        <begin position="420"/>
        <end position="449"/>
    </location>
</feature>
<dbReference type="EMBL" id="JASJQH010001087">
    <property type="protein sequence ID" value="KAK9762112.1"/>
    <property type="molecule type" value="Genomic_DNA"/>
</dbReference>
<feature type="region of interest" description="Disordered" evidence="1">
    <location>
        <begin position="491"/>
        <end position="524"/>
    </location>
</feature>
<evidence type="ECO:0000256" key="1">
    <source>
        <dbReference type="SAM" id="MobiDB-lite"/>
    </source>
</evidence>
<name>A0ABR2WKU3_9FUNG</name>
<sequence>MCCGGGDAKWKREVINDHKFDFVDVDEFYENRFLTKFKYCFVFLFTIKSILIYVLDIYTAVMLIFFNSWTSGIDQNLAKLDYIRWIFVGSILASYVLLFFEAKKARAVILSGDISFTFTSIIANRYYTLRSYAHYCLFNQIHKQKRFKDELAFFVFFALKGWKRLFFAEAPRRFVNGYTLFFSIKHEINQLGDWYLGLTIDKKISLITMAIPCILFIISAIRTIFAAILYIPLVCEIRGNLKEYCCHKIDKRIAELLRTRNRKRIMREQMLNGTVQPTKPNVEVFDEEIMMQSVIPPPIDAIEKKHTVRYNTNNPEVGALPPRGTDYGARRMSKGSLVSESTTTSGTSDRRGHAIAAHREYRTKQQRNYIPQTHQQGPTLPQIDSFDPELMAGEYAQGQVFSSSTRPMLHPGNINYIPVDSRSTSDCSERSSSTPQGYLPGPTSHYAHASPYVQQPSAQYNYEMPIPMQMPQPEIYSPPLPRGAQIAFNNQGGGDIQALGRPVSPTHSETSSRSASTHPSRGYQMNMTTVHEEIPNRYQDHHSVNRTAQSREPRAKPSINNKNTSVRSAINF</sequence>
<comment type="caution">
    <text evidence="3">The sequence shown here is derived from an EMBL/GenBank/DDBJ whole genome shotgun (WGS) entry which is preliminary data.</text>
</comment>